<evidence type="ECO:0000256" key="7">
    <source>
        <dbReference type="ARBA" id="ARBA00023033"/>
    </source>
</evidence>
<dbReference type="Pfam" id="PF00067">
    <property type="entry name" value="p450"/>
    <property type="match status" value="1"/>
</dbReference>
<dbReference type="CDD" id="cd11061">
    <property type="entry name" value="CYP67-like"/>
    <property type="match status" value="1"/>
</dbReference>
<feature type="transmembrane region" description="Helical" evidence="10">
    <location>
        <begin position="12"/>
        <end position="34"/>
    </location>
</feature>
<evidence type="ECO:0000256" key="8">
    <source>
        <dbReference type="PIRSR" id="PIRSR602401-1"/>
    </source>
</evidence>
<keyword evidence="4 8" id="KW-0479">Metal-binding</keyword>
<gene>
    <name evidence="11" type="ORF">PAC_10928</name>
</gene>
<dbReference type="PANTHER" id="PTHR24305">
    <property type="entry name" value="CYTOCHROME P450"/>
    <property type="match status" value="1"/>
</dbReference>
<protein>
    <submittedName>
        <fullName evidence="11">Related to cytochrome P450 67</fullName>
    </submittedName>
</protein>
<comment type="similarity">
    <text evidence="2 9">Belongs to the cytochrome P450 family.</text>
</comment>
<evidence type="ECO:0000256" key="3">
    <source>
        <dbReference type="ARBA" id="ARBA00022617"/>
    </source>
</evidence>
<proteinExistence type="inferred from homology"/>
<dbReference type="Gene3D" id="1.10.630.10">
    <property type="entry name" value="Cytochrome P450"/>
    <property type="match status" value="1"/>
</dbReference>
<keyword evidence="10" id="KW-0472">Membrane</keyword>
<evidence type="ECO:0000313" key="12">
    <source>
        <dbReference type="Proteomes" id="UP000184330"/>
    </source>
</evidence>
<evidence type="ECO:0000256" key="9">
    <source>
        <dbReference type="RuleBase" id="RU000461"/>
    </source>
</evidence>
<dbReference type="GO" id="GO:0004497">
    <property type="term" value="F:monooxygenase activity"/>
    <property type="evidence" value="ECO:0007669"/>
    <property type="project" value="UniProtKB-KW"/>
</dbReference>
<dbReference type="AlphaFoldDB" id="A0A1L7X7P2"/>
<keyword evidence="10" id="KW-0812">Transmembrane</keyword>
<dbReference type="InterPro" id="IPR017972">
    <property type="entry name" value="Cyt_P450_CS"/>
</dbReference>
<dbReference type="EMBL" id="FJOG01000017">
    <property type="protein sequence ID" value="CZR61032.1"/>
    <property type="molecule type" value="Genomic_DNA"/>
</dbReference>
<dbReference type="OrthoDB" id="1470350at2759"/>
<evidence type="ECO:0000256" key="4">
    <source>
        <dbReference type="ARBA" id="ARBA00022723"/>
    </source>
</evidence>
<dbReference type="GO" id="GO:0016705">
    <property type="term" value="F:oxidoreductase activity, acting on paired donors, with incorporation or reduction of molecular oxygen"/>
    <property type="evidence" value="ECO:0007669"/>
    <property type="project" value="InterPro"/>
</dbReference>
<feature type="binding site" description="axial binding residue" evidence="8">
    <location>
        <position position="445"/>
    </location>
    <ligand>
        <name>heme</name>
        <dbReference type="ChEBI" id="CHEBI:30413"/>
    </ligand>
    <ligandPart>
        <name>Fe</name>
        <dbReference type="ChEBI" id="CHEBI:18248"/>
    </ligandPart>
</feature>
<dbReference type="PRINTS" id="PR00463">
    <property type="entry name" value="EP450I"/>
</dbReference>
<dbReference type="PROSITE" id="PS00086">
    <property type="entry name" value="CYTOCHROME_P450"/>
    <property type="match status" value="1"/>
</dbReference>
<dbReference type="GO" id="GO:0020037">
    <property type="term" value="F:heme binding"/>
    <property type="evidence" value="ECO:0007669"/>
    <property type="project" value="InterPro"/>
</dbReference>
<dbReference type="Proteomes" id="UP000184330">
    <property type="component" value="Unassembled WGS sequence"/>
</dbReference>
<keyword evidence="3 8" id="KW-0349">Heme</keyword>
<keyword evidence="5 9" id="KW-0560">Oxidoreductase</keyword>
<keyword evidence="10" id="KW-1133">Transmembrane helix</keyword>
<evidence type="ECO:0000313" key="11">
    <source>
        <dbReference type="EMBL" id="CZR61032.1"/>
    </source>
</evidence>
<evidence type="ECO:0000256" key="2">
    <source>
        <dbReference type="ARBA" id="ARBA00010617"/>
    </source>
</evidence>
<evidence type="ECO:0000256" key="5">
    <source>
        <dbReference type="ARBA" id="ARBA00023002"/>
    </source>
</evidence>
<dbReference type="GO" id="GO:0005506">
    <property type="term" value="F:iron ion binding"/>
    <property type="evidence" value="ECO:0007669"/>
    <property type="project" value="InterPro"/>
</dbReference>
<name>A0A1L7X7P2_9HELO</name>
<keyword evidence="12" id="KW-1185">Reference proteome</keyword>
<dbReference type="PRINTS" id="PR00385">
    <property type="entry name" value="P450"/>
</dbReference>
<evidence type="ECO:0000256" key="10">
    <source>
        <dbReference type="SAM" id="Phobius"/>
    </source>
</evidence>
<evidence type="ECO:0000256" key="1">
    <source>
        <dbReference type="ARBA" id="ARBA00001971"/>
    </source>
</evidence>
<dbReference type="InterPro" id="IPR002401">
    <property type="entry name" value="Cyt_P450_E_grp-I"/>
</dbReference>
<dbReference type="InterPro" id="IPR036396">
    <property type="entry name" value="Cyt_P450_sf"/>
</dbReference>
<dbReference type="STRING" id="576137.A0A1L7X7P2"/>
<evidence type="ECO:0000256" key="6">
    <source>
        <dbReference type="ARBA" id="ARBA00023004"/>
    </source>
</evidence>
<sequence length="504" mass="57028">MSSLQSFQSSTSLLLTVALLFLAYLATLVIYRIYFHPLAKPQTPGLPKMPRSIWLAQVSYSVFDIANRLGPVFRYGPNRLSFNTSTALHTIYTPKANIRKSDFYKILISPAGPSILAAIPNDMHARKKRVLSQAFSEKALRSIEEYMLLHTREFCEKLSSSPEPVNMSHWSTYLTGDVLGEVCFGQSFSMLKEKTNRKLIGLITRSARFGLITSIGTYANQYHLQCGSTIPLQHTPIPRIFFSKMLAGRLKFREWALARAGERTKLKDSGRKDFYHYMMEAKNPSTDEKLDHKELWSEASNLIVAGVDTTATTLAATFFYLTRNRYALEKAKKEVREAFEGCGVEDIKTGEKLKGCKYLRACLDESLRMTPPVPGMLPRTVLPGGIEIDNYQIPAGVEVGVAAYAIHHNERYYEDSFTYRPERWLEDEKGMGEAFAPFSHGPRACIGKNMAYMEMMNTMARVLWLFDMRGVGELGESGERKGEFEVRDCFICDKDGPMVEFSKA</sequence>
<accession>A0A1L7X7P2</accession>
<keyword evidence="6 8" id="KW-0408">Iron</keyword>
<comment type="cofactor">
    <cofactor evidence="1 8">
        <name>heme</name>
        <dbReference type="ChEBI" id="CHEBI:30413"/>
    </cofactor>
</comment>
<keyword evidence="7 9" id="KW-0503">Monooxygenase</keyword>
<dbReference type="InterPro" id="IPR001128">
    <property type="entry name" value="Cyt_P450"/>
</dbReference>
<dbReference type="SUPFAM" id="SSF48264">
    <property type="entry name" value="Cytochrome P450"/>
    <property type="match status" value="1"/>
</dbReference>
<dbReference type="PANTHER" id="PTHR24305:SF237">
    <property type="entry name" value="CYTOCHROME P450 MONOOXYGENASE ATNE-RELATED"/>
    <property type="match status" value="1"/>
</dbReference>
<dbReference type="InterPro" id="IPR050121">
    <property type="entry name" value="Cytochrome_P450_monoxygenase"/>
</dbReference>
<reference evidence="11 12" key="1">
    <citation type="submission" date="2016-03" db="EMBL/GenBank/DDBJ databases">
        <authorList>
            <person name="Ploux O."/>
        </authorList>
    </citation>
    <scope>NUCLEOTIDE SEQUENCE [LARGE SCALE GENOMIC DNA]</scope>
    <source>
        <strain evidence="11 12">UAMH 11012</strain>
    </source>
</reference>
<organism evidence="11 12">
    <name type="scientific">Phialocephala subalpina</name>
    <dbReference type="NCBI Taxonomy" id="576137"/>
    <lineage>
        <taxon>Eukaryota</taxon>
        <taxon>Fungi</taxon>
        <taxon>Dikarya</taxon>
        <taxon>Ascomycota</taxon>
        <taxon>Pezizomycotina</taxon>
        <taxon>Leotiomycetes</taxon>
        <taxon>Helotiales</taxon>
        <taxon>Mollisiaceae</taxon>
        <taxon>Phialocephala</taxon>
        <taxon>Phialocephala fortinii species complex</taxon>
    </lineage>
</organism>